<name>A0A4V3AUT8_9BURK</name>
<keyword evidence="4" id="KW-1185">Reference proteome</keyword>
<dbReference type="AlphaFoldDB" id="A0A4V3AUT8"/>
<dbReference type="Proteomes" id="UP000294829">
    <property type="component" value="Unassembled WGS sequence"/>
</dbReference>
<gene>
    <name evidence="3" type="primary">pgaA</name>
    <name evidence="3" type="ORF">E2I14_10795</name>
</gene>
<comment type="caution">
    <text evidence="3">The sequence shown here is derived from an EMBL/GenBank/DDBJ whole genome shotgun (WGS) entry which is preliminary data.</text>
</comment>
<feature type="chain" id="PRO_5020828841" evidence="1">
    <location>
        <begin position="26"/>
        <end position="838"/>
    </location>
</feature>
<dbReference type="Pfam" id="PF21197">
    <property type="entry name" value="PgaA_barrel"/>
    <property type="match status" value="1"/>
</dbReference>
<organism evidence="3 4">
    <name type="scientific">Sapientia aquatica</name>
    <dbReference type="NCBI Taxonomy" id="1549640"/>
    <lineage>
        <taxon>Bacteria</taxon>
        <taxon>Pseudomonadati</taxon>
        <taxon>Pseudomonadota</taxon>
        <taxon>Betaproteobacteria</taxon>
        <taxon>Burkholderiales</taxon>
        <taxon>Oxalobacteraceae</taxon>
        <taxon>Sapientia</taxon>
    </lineage>
</organism>
<dbReference type="InterPro" id="IPR023870">
    <property type="entry name" value="PGA_export_porin_PgaA"/>
</dbReference>
<dbReference type="NCBIfam" id="TIGR03939">
    <property type="entry name" value="PGA_TPR_OMP"/>
    <property type="match status" value="1"/>
</dbReference>
<evidence type="ECO:0000259" key="2">
    <source>
        <dbReference type="Pfam" id="PF21197"/>
    </source>
</evidence>
<evidence type="ECO:0000313" key="3">
    <source>
        <dbReference type="EMBL" id="TDK66070.1"/>
    </source>
</evidence>
<evidence type="ECO:0000256" key="1">
    <source>
        <dbReference type="SAM" id="SignalP"/>
    </source>
</evidence>
<keyword evidence="1" id="KW-0732">Signal</keyword>
<dbReference type="SUPFAM" id="SSF48452">
    <property type="entry name" value="TPR-like"/>
    <property type="match status" value="2"/>
</dbReference>
<proteinExistence type="predicted"/>
<dbReference type="InterPro" id="IPR011990">
    <property type="entry name" value="TPR-like_helical_dom_sf"/>
</dbReference>
<dbReference type="InterPro" id="IPR049003">
    <property type="entry name" value="PgaA_barrel"/>
</dbReference>
<dbReference type="OrthoDB" id="5405060at2"/>
<protein>
    <submittedName>
        <fullName evidence="3">Poly-beta-1,6 N-acetyl-D-glucosamine export porin PgaA</fullName>
    </submittedName>
</protein>
<dbReference type="Gene3D" id="1.25.40.10">
    <property type="entry name" value="Tetratricopeptide repeat domain"/>
    <property type="match status" value="2"/>
</dbReference>
<feature type="domain" description="PgaA membrane beta barrel" evidence="2">
    <location>
        <begin position="583"/>
        <end position="837"/>
    </location>
</feature>
<dbReference type="GO" id="GO:1901515">
    <property type="term" value="F:poly-beta-1,6-N-acetyl-D-glucosamine transmembrane transporter activity"/>
    <property type="evidence" value="ECO:0007669"/>
    <property type="project" value="InterPro"/>
</dbReference>
<sequence length="838" mass="94365">MRVLKRRQFLRTRAMILSGCFILHASQAAVLQKDYDLVIASTKGNLNAAQLAPAIDQLRQWHEDEPQNLHIVFDLIALHDKAGDFAAAATLVQQIELTKAPDYAIRSAAHALLKTGQFTQAEQAYQLLLSKTPNERELQAGLVYAWLGQQRSQEALDYLDHILTAERDPSAPPLASNLPIIIALAEVHEQRHEWLQAAGGFHQALQINPDFRYAKRGLVFMLDQAGAIYLANYFAQLYRDVFSPEEQYKFAHADSALTIRYGKAQLATDNTRARFTTTDIALDENTALSQQYGVTNKAKFDRIIALDDRAAMQEVIALYQQLIADKVEIPNYVKSSVADAYLYLQQPEAARDMYVDLIDHWDSSDPSGLIDLQAMLIYAYGDAGQYAQAEALAQQMVQQQAQRVPKGKNAPRTMSAAYLRALIIHANLQKNNDHLDAAQSQITALYRDAPFNNDLRSSWASLLSARDHPRASLDEYTLLQIDQPNSIEAALGRAELLLSLDEFNQSKALLPALIDNFPENKQVQNLAQRIANYDQPLYRLETTLGHGAAKSGADSISSAVVYTAPLLLDGQSDQPNNTSDWCSNHLRLFARVDHSSGNTIDGTSANRSRAGVGIDYRAENLSAEAQFNHTLNSIHNNGVALALNWAISDNWRTRVLVDTNIIDLAPVAMNLGISAKQEKFGLDWSQNEARKAGAELSSTQYSDTNVRKAVYSWWMERWVSEPIYKINTVLGFASSRNSLANRAYYNPSQDQELDLDIKAEWLTWQRYKRSFRQRVDLTLGHYWETGYSSGATSGLRYEHEWNFENEFGFSYGVGRNFHPYDGTREYRNYFYLNLTGRI</sequence>
<feature type="signal peptide" evidence="1">
    <location>
        <begin position="1"/>
        <end position="25"/>
    </location>
</feature>
<evidence type="ECO:0000313" key="4">
    <source>
        <dbReference type="Proteomes" id="UP000294829"/>
    </source>
</evidence>
<reference evidence="3 4" key="1">
    <citation type="submission" date="2019-03" db="EMBL/GenBank/DDBJ databases">
        <title>Sapientia aquatica gen. nov., sp. nov., isolated from a crater lake.</title>
        <authorList>
            <person name="Felfoldi T."/>
            <person name="Szabo A."/>
            <person name="Toth E."/>
            <person name="Schumann P."/>
            <person name="Keki Z."/>
            <person name="Marialigeti K."/>
            <person name="Mathe I."/>
        </authorList>
    </citation>
    <scope>NUCLEOTIDE SEQUENCE [LARGE SCALE GENOMIC DNA]</scope>
    <source>
        <strain evidence="3 4">SA-152</strain>
    </source>
</reference>
<dbReference type="EMBL" id="SMYL01000004">
    <property type="protein sequence ID" value="TDK66070.1"/>
    <property type="molecule type" value="Genomic_DNA"/>
</dbReference>
<accession>A0A4V3AUT8</accession>